<evidence type="ECO:0000313" key="5">
    <source>
        <dbReference type="Proteomes" id="UP001165065"/>
    </source>
</evidence>
<keyword evidence="5" id="KW-1185">Reference proteome</keyword>
<dbReference type="InterPro" id="IPR013320">
    <property type="entry name" value="ConA-like_dom_sf"/>
</dbReference>
<feature type="transmembrane region" description="Helical" evidence="2">
    <location>
        <begin position="910"/>
        <end position="933"/>
    </location>
</feature>
<feature type="region of interest" description="Disordered" evidence="1">
    <location>
        <begin position="1025"/>
        <end position="1153"/>
    </location>
</feature>
<keyword evidence="2" id="KW-1133">Transmembrane helix</keyword>
<name>A0A9W7GJX4_9STRA</name>
<keyword evidence="2" id="KW-0472">Membrane</keyword>
<evidence type="ECO:0000256" key="2">
    <source>
        <dbReference type="SAM" id="Phobius"/>
    </source>
</evidence>
<accession>A0A9W7GJX4</accession>
<feature type="signal peptide" evidence="3">
    <location>
        <begin position="1"/>
        <end position="18"/>
    </location>
</feature>
<feature type="compositionally biased region" description="Basic and acidic residues" evidence="1">
    <location>
        <begin position="1121"/>
        <end position="1139"/>
    </location>
</feature>
<protein>
    <recommendedName>
        <fullName evidence="6">WW domain-containing protein</fullName>
    </recommendedName>
</protein>
<evidence type="ECO:0000256" key="1">
    <source>
        <dbReference type="SAM" id="MobiDB-lite"/>
    </source>
</evidence>
<feature type="chain" id="PRO_5040832081" description="WW domain-containing protein" evidence="3">
    <location>
        <begin position="19"/>
        <end position="1153"/>
    </location>
</feature>
<gene>
    <name evidence="4" type="ORF">TrCOL_g7608</name>
</gene>
<dbReference type="OrthoDB" id="194956at2759"/>
<keyword evidence="3" id="KW-0732">Signal</keyword>
<dbReference type="Gene3D" id="2.60.120.200">
    <property type="match status" value="1"/>
</dbReference>
<keyword evidence="2" id="KW-0812">Transmembrane</keyword>
<dbReference type="EMBL" id="BRYA01000308">
    <property type="protein sequence ID" value="GMI46640.1"/>
    <property type="molecule type" value="Genomic_DNA"/>
</dbReference>
<dbReference type="Proteomes" id="UP001165065">
    <property type="component" value="Unassembled WGS sequence"/>
</dbReference>
<evidence type="ECO:0000313" key="4">
    <source>
        <dbReference type="EMBL" id="GMI46640.1"/>
    </source>
</evidence>
<dbReference type="SUPFAM" id="SSF49899">
    <property type="entry name" value="Concanavalin A-like lectins/glucanases"/>
    <property type="match status" value="1"/>
</dbReference>
<sequence>MEAVRWICFLFLLPFAVGSRTSGEMLLYEFDQIDCQTNVFPNTGTLSGLSLTMDPTLVSCNNGAVGVESLLDETHVGPRLRSDKDLTDVRAQLLASGSGMTLEFWLKPASIDSIQDTLFMTMGKADYPESEAWRDQCSAYPTGDGYYDLKLHQESNRLKMSFSGPKLDDFVLSGEDTFDCKNYVINPLKNTDAKHVVITIKDREQISYMDGNNFVTGVDLFDASLIEAISHLDFFSNEFLHNSGSGALNFIKPWTGQLYLFAMYDKVLTKDEVEANFAAKLRNSLPSMTDKTVTIYEDGEIVAGSKWTSDPASYQIEIPLSELATISLAGVISDADVDLVGYPNYNATGLKPKLFVGSLPDSGSLFLSDGTPILTAGIEITDKVVKFRPPKDQIGTGLVSFTLYGRDGETGERSIEGADATITVNVDSVDDPPIPIEIPDETIMVGVDGSNIFTLQGTDVDDAITGASISTFPAAGDLYNIEDDGVTFGSKLDSGDGEVDLTSLKVGYRFTGDESNPDDTGFLRDDLFSFKLQDASGVKGVPANAVFKIFTSLVATPTADPEKFTCVEETAGDVLLRGFDNSTSKRDLRFRIAELPQHGDLYDPTNMVTKLEVGSIVEGVDSCPDPSNSATCYPGVNVKYVGNKDYFNYPEKMFNGSSVSSEWDRFKFNAVVSASTSAKSLPKTQRVKVINRNDRTEITGPKDNIFVYALSNADKSERERFCEIEENKEKKECIYGGVARISGITVNEVDKNVDRVRVSIKSETGNGKVALNLEHLDLANFVSCNFPKPNSDFDKNRPWKCEGDGDLRSETVFISQPGDLNLLFDGLRYENSVKNSVDNVTITIYDGVNGEMGCIPKAEHDLNPNVESSVRGNGCYMTNLTLNIGVGGFDPTIDDGKSEKNGFLPFGIVLPYQAMLGMLGGMLVMACCCCSCMKRRWKKRRKRKKKEREEKKEKALQLPEIAGRDLEDGVRENRGKDAGAGFINIAGMGVKGMKGGLEKAQGYGIGGPAVAMALKGVKKVERKLAEEGEKGGGGTNPMRRDEPEAGGGAMLPPLPPGPLSSKAMLPPSSLGPRTLIPPDANLPPAPTQTQAQSAVATEVQKARPPPPPLRKKKSSIAEWFGYKDSETGDTYYENKEDGRVSWTSPKGKVEMVD</sequence>
<proteinExistence type="predicted"/>
<evidence type="ECO:0008006" key="6">
    <source>
        <dbReference type="Google" id="ProtNLM"/>
    </source>
</evidence>
<dbReference type="AlphaFoldDB" id="A0A9W7GJX4"/>
<evidence type="ECO:0000256" key="3">
    <source>
        <dbReference type="SAM" id="SignalP"/>
    </source>
</evidence>
<comment type="caution">
    <text evidence="4">The sequence shown here is derived from an EMBL/GenBank/DDBJ whole genome shotgun (WGS) entry which is preliminary data.</text>
</comment>
<reference evidence="5" key="1">
    <citation type="journal article" date="2023" name="Commun. Biol.">
        <title>Genome analysis of Parmales, the sister group of diatoms, reveals the evolutionary specialization of diatoms from phago-mixotrophs to photoautotrophs.</title>
        <authorList>
            <person name="Ban H."/>
            <person name="Sato S."/>
            <person name="Yoshikawa S."/>
            <person name="Yamada K."/>
            <person name="Nakamura Y."/>
            <person name="Ichinomiya M."/>
            <person name="Sato N."/>
            <person name="Blanc-Mathieu R."/>
            <person name="Endo H."/>
            <person name="Kuwata A."/>
            <person name="Ogata H."/>
        </authorList>
    </citation>
    <scope>NUCLEOTIDE SEQUENCE [LARGE SCALE GENOMIC DNA]</scope>
</reference>
<organism evidence="4 5">
    <name type="scientific">Triparma columacea</name>
    <dbReference type="NCBI Taxonomy" id="722753"/>
    <lineage>
        <taxon>Eukaryota</taxon>
        <taxon>Sar</taxon>
        <taxon>Stramenopiles</taxon>
        <taxon>Ochrophyta</taxon>
        <taxon>Bolidophyceae</taxon>
        <taxon>Parmales</taxon>
        <taxon>Triparmaceae</taxon>
        <taxon>Triparma</taxon>
    </lineage>
</organism>